<comment type="catalytic activity">
    <reaction evidence="10 11">
        <text>L-serine = pyruvate + NH4(+)</text>
        <dbReference type="Rhea" id="RHEA:19169"/>
        <dbReference type="ChEBI" id="CHEBI:15361"/>
        <dbReference type="ChEBI" id="CHEBI:28938"/>
        <dbReference type="ChEBI" id="CHEBI:33384"/>
        <dbReference type="EC" id="4.3.1.17"/>
    </reaction>
</comment>
<reference evidence="13" key="1">
    <citation type="submission" date="2022-04" db="EMBL/GenBank/DDBJ databases">
        <title>Complete genome sequences of Ezakiella coagulans and Fenollaria massiliensis.</title>
        <authorList>
            <person name="France M.T."/>
            <person name="Clifford J."/>
            <person name="Narina S."/>
            <person name="Rutt L."/>
            <person name="Ravel J."/>
        </authorList>
    </citation>
    <scope>NUCLEOTIDE SEQUENCE</scope>
    <source>
        <strain evidence="13">C0061C2</strain>
    </source>
</reference>
<keyword evidence="6 11" id="KW-0479">Metal-binding</keyword>
<dbReference type="EMBL" id="CP096649">
    <property type="protein sequence ID" value="UQK59709.1"/>
    <property type="molecule type" value="Genomic_DNA"/>
</dbReference>
<keyword evidence="9 11" id="KW-0456">Lyase</keyword>
<dbReference type="KEGG" id="fms:M1R53_03445"/>
<dbReference type="Pfam" id="PF03313">
    <property type="entry name" value="SDH_alpha"/>
    <property type="match status" value="1"/>
</dbReference>
<dbReference type="GO" id="GO:0051539">
    <property type="term" value="F:4 iron, 4 sulfur cluster binding"/>
    <property type="evidence" value="ECO:0007669"/>
    <property type="project" value="UniProtKB-UniRule"/>
</dbReference>
<organism evidence="13 14">
    <name type="scientific">Fenollaria massiliensis</name>
    <dbReference type="NCBI Taxonomy" id="938288"/>
    <lineage>
        <taxon>Bacteria</taxon>
        <taxon>Bacillati</taxon>
        <taxon>Bacillota</taxon>
        <taxon>Clostridia</taxon>
        <taxon>Eubacteriales</taxon>
        <taxon>Fenollaria</taxon>
    </lineage>
</organism>
<comment type="pathway">
    <text evidence="2">Carbohydrate biosynthesis; gluconeogenesis.</text>
</comment>
<feature type="domain" description="Serine dehydratase-like alpha subunit" evidence="12">
    <location>
        <begin position="14"/>
        <end position="275"/>
    </location>
</feature>
<evidence type="ECO:0000256" key="2">
    <source>
        <dbReference type="ARBA" id="ARBA00004742"/>
    </source>
</evidence>
<keyword evidence="4 11" id="KW-0312">Gluconeogenesis</keyword>
<gene>
    <name evidence="13" type="primary">sdaAA</name>
    <name evidence="13" type="ORF">M1R53_03445</name>
</gene>
<comment type="cofactor">
    <cofactor evidence="1 11">
        <name>[4Fe-4S] cluster</name>
        <dbReference type="ChEBI" id="CHEBI:49883"/>
    </cofactor>
</comment>
<evidence type="ECO:0000256" key="7">
    <source>
        <dbReference type="ARBA" id="ARBA00023004"/>
    </source>
</evidence>
<dbReference type="InterPro" id="IPR004642">
    <property type="entry name" value="Ser_deHydtase_asu"/>
</dbReference>
<evidence type="ECO:0000256" key="5">
    <source>
        <dbReference type="ARBA" id="ARBA00022485"/>
    </source>
</evidence>
<dbReference type="NCBIfam" id="TIGR00718">
    <property type="entry name" value="sda_alpha"/>
    <property type="match status" value="1"/>
</dbReference>
<dbReference type="GO" id="GO:0003941">
    <property type="term" value="F:L-serine ammonia-lyase activity"/>
    <property type="evidence" value="ECO:0007669"/>
    <property type="project" value="UniProtKB-UniRule"/>
</dbReference>
<evidence type="ECO:0000256" key="4">
    <source>
        <dbReference type="ARBA" id="ARBA00022432"/>
    </source>
</evidence>
<dbReference type="InterPro" id="IPR051318">
    <property type="entry name" value="Fe-S_L-Ser"/>
</dbReference>
<dbReference type="PANTHER" id="PTHR30182">
    <property type="entry name" value="L-SERINE DEHYDRATASE"/>
    <property type="match status" value="1"/>
</dbReference>
<comment type="similarity">
    <text evidence="3 11">Belongs to the iron-sulfur dependent L-serine dehydratase family.</text>
</comment>
<evidence type="ECO:0000256" key="3">
    <source>
        <dbReference type="ARBA" id="ARBA00008636"/>
    </source>
</evidence>
<dbReference type="RefSeq" id="WP_249243077.1">
    <property type="nucleotide sequence ID" value="NZ_CP096649.1"/>
</dbReference>
<sequence>MYTSASSMMDACKEQNKKIYELQLQEEMEAEELSKEDVYEYLRKTYEIMKKSATAGLETPIMSMSGMTGKNAFKVNEYAESGNSVSGSLINKAMARALSTSEINASMGRIVAAPTAGASGILPATLVTMQEEFNHTDEEIFNALLTASAVGEIIAVNATISGAEGGCQAECGAAAAMAAAAIVELKGGSIEQIFTSASFALKNIMGLICDPVCGLVEYPCNLRNASGVVNAIISADLALAGVEALIPFDETVGAMGNVGKELPVALKETAIGGIAGTETAQRLYEEFLDK</sequence>
<dbReference type="Proteomes" id="UP000831151">
    <property type="component" value="Chromosome"/>
</dbReference>
<keyword evidence="5 11" id="KW-0004">4Fe-4S</keyword>
<evidence type="ECO:0000256" key="6">
    <source>
        <dbReference type="ARBA" id="ARBA00022723"/>
    </source>
</evidence>
<keyword evidence="8 11" id="KW-0411">Iron-sulfur</keyword>
<dbReference type="PANTHER" id="PTHR30182:SF1">
    <property type="entry name" value="L-SERINE DEHYDRATASE 1"/>
    <property type="match status" value="1"/>
</dbReference>
<evidence type="ECO:0000256" key="1">
    <source>
        <dbReference type="ARBA" id="ARBA00001966"/>
    </source>
</evidence>
<proteinExistence type="inferred from homology"/>
<evidence type="ECO:0000313" key="13">
    <source>
        <dbReference type="EMBL" id="UQK59709.1"/>
    </source>
</evidence>
<protein>
    <recommendedName>
        <fullName evidence="11">L-serine dehydratase</fullName>
        <ecNumber evidence="11">4.3.1.17</ecNumber>
    </recommendedName>
</protein>
<accession>A0A9E7IWD7</accession>
<dbReference type="GO" id="GO:0006094">
    <property type="term" value="P:gluconeogenesis"/>
    <property type="evidence" value="ECO:0007669"/>
    <property type="project" value="UniProtKB-KW"/>
</dbReference>
<evidence type="ECO:0000256" key="10">
    <source>
        <dbReference type="ARBA" id="ARBA00049406"/>
    </source>
</evidence>
<dbReference type="GO" id="GO:0046872">
    <property type="term" value="F:metal ion binding"/>
    <property type="evidence" value="ECO:0007669"/>
    <property type="project" value="UniProtKB-KW"/>
</dbReference>
<dbReference type="InterPro" id="IPR005130">
    <property type="entry name" value="Ser_deHydtase-like_asu"/>
</dbReference>
<name>A0A9E7IWD7_9FIRM</name>
<keyword evidence="14" id="KW-1185">Reference proteome</keyword>
<evidence type="ECO:0000313" key="14">
    <source>
        <dbReference type="Proteomes" id="UP000831151"/>
    </source>
</evidence>
<evidence type="ECO:0000259" key="12">
    <source>
        <dbReference type="Pfam" id="PF03313"/>
    </source>
</evidence>
<keyword evidence="7 11" id="KW-0408">Iron</keyword>
<dbReference type="AlphaFoldDB" id="A0A9E7IWD7"/>
<evidence type="ECO:0000256" key="8">
    <source>
        <dbReference type="ARBA" id="ARBA00023014"/>
    </source>
</evidence>
<evidence type="ECO:0000256" key="9">
    <source>
        <dbReference type="ARBA" id="ARBA00023239"/>
    </source>
</evidence>
<dbReference type="EC" id="4.3.1.17" evidence="11"/>
<evidence type="ECO:0000256" key="11">
    <source>
        <dbReference type="RuleBase" id="RU366059"/>
    </source>
</evidence>